<dbReference type="SUPFAM" id="SSF74853">
    <property type="entry name" value="Lamin A/C globular tail domain"/>
    <property type="match status" value="2"/>
</dbReference>
<dbReference type="NCBIfam" id="TIGR04183">
    <property type="entry name" value="Por_Secre_tail"/>
    <property type="match status" value="1"/>
</dbReference>
<dbReference type="PANTHER" id="PTHR42834">
    <property type="entry name" value="ENDONUCLEASE/EXONUCLEASE/PHOSPHATASE FAMILY PROTEIN (AFU_ORTHOLOGUE AFUA_3G09210)"/>
    <property type="match status" value="1"/>
</dbReference>
<feature type="compositionally biased region" description="Low complexity" evidence="2">
    <location>
        <begin position="940"/>
        <end position="954"/>
    </location>
</feature>
<accession>A0A5C6VAU6</accession>
<evidence type="ECO:0000313" key="5">
    <source>
        <dbReference type="EMBL" id="TXC81496.1"/>
    </source>
</evidence>
<feature type="domain" description="LTD" evidence="4">
    <location>
        <begin position="518"/>
        <end position="691"/>
    </location>
</feature>
<keyword evidence="1 3" id="KW-0732">Signal</keyword>
<organism evidence="5 6">
    <name type="scientific">Luteibaculum oceani</name>
    <dbReference type="NCBI Taxonomy" id="1294296"/>
    <lineage>
        <taxon>Bacteria</taxon>
        <taxon>Pseudomonadati</taxon>
        <taxon>Bacteroidota</taxon>
        <taxon>Flavobacteriia</taxon>
        <taxon>Flavobacteriales</taxon>
        <taxon>Luteibaculaceae</taxon>
        <taxon>Luteibaculum</taxon>
    </lineage>
</organism>
<reference evidence="5 6" key="1">
    <citation type="submission" date="2019-08" db="EMBL/GenBank/DDBJ databases">
        <title>Genome of Luteibaculum oceani JCM 18817.</title>
        <authorList>
            <person name="Bowman J.P."/>
        </authorList>
    </citation>
    <scope>NUCLEOTIDE SEQUENCE [LARGE SCALE GENOMIC DNA]</scope>
    <source>
        <strain evidence="5 6">JCM 18817</strain>
    </source>
</reference>
<gene>
    <name evidence="5" type="ORF">FRX97_05680</name>
</gene>
<feature type="chain" id="PRO_5023085889" evidence="3">
    <location>
        <begin position="18"/>
        <end position="1026"/>
    </location>
</feature>
<name>A0A5C6VAU6_9FLAO</name>
<keyword evidence="6" id="KW-1185">Reference proteome</keyword>
<evidence type="ECO:0000256" key="3">
    <source>
        <dbReference type="SAM" id="SignalP"/>
    </source>
</evidence>
<dbReference type="OrthoDB" id="1056765at2"/>
<dbReference type="Proteomes" id="UP000321168">
    <property type="component" value="Unassembled WGS sequence"/>
</dbReference>
<dbReference type="RefSeq" id="WP_147014225.1">
    <property type="nucleotide sequence ID" value="NZ_VORB01000004.1"/>
</dbReference>
<feature type="domain" description="LTD" evidence="4">
    <location>
        <begin position="263"/>
        <end position="412"/>
    </location>
</feature>
<sequence>MKTLAQMTTTLTTFLFASTLFSQFFINEIHYDNIGIDKNEGIEIAGPTNTSLEGWKLVCYNGHNGKVYKSIDLNGNLPNEKNGFGAKWMSISGIQNGSPDGIALVNPQEEVVEFLSYEGVFSAIEGPAIGLTSEEINVSENGSTPLNFSIQKKGNFITHSDDFSWREATESSPGQINSGQFFIAPTPSISMDFKILDAYNVQLAFSTRLNSSATVPNNYLGLPLIQSINTNPLTDTVYITLANPLPVGDSIFFSTQNLQDFSGSPIPSLSSKSIFNNTGDQLKITEIFYNPPGTDESEFIELQNTSNTTVKLGGISIGGDINFSLPPTTLAPSEFIILTKDSNAFKALAPNAQTRLFQFTGNLNNDQFVLSLANTQDTLLSFIGEDGGAWPASADGLGHSIETKDPNLAPTASNWFASQNFWSNISGQDYFITPGFRGNFNLPIEVNRIEIINDQTFALILNQNIELLPPTDQNFEASFSGSFEQWKAFGDSIIIRWTEQIPEAQTQNITIKNLSGKNGAHQTFPSTFEILFNFRKSRLIISEIMYNPPEDNPDSTEFIEIYNPNTAPVRLGGLTITQGLDFSFPEISLAPKSYFLIGKNEAVLENLYPGNDFYPWAGSLSNSGESILISNTKGDTICYVRYDDIAPWPTGGDGTGSSIENLDLEQISTDGSKWMAAKVFAAERGSHRYYATPGRESMEPNAIINITGPSITAAEGSLIKVPLMIKNNHNGVFFNAIISNPNVAEILEGSSKFLPANTNRDTLTVLIKENSLVEGLKSTELQLAEIKNARSTRNSILIAAVDNDQKDSEVCINEWMLRNQIYTNSNNDTLPWVEIHYSGDATWYPEGYVIEVEILSKAWPFALRDIDPMTGNSFPVVWLESNTPNPIYSKSDSWGTISLLTPLGTLLDKRSFSNVFAPLSEGRLTDCSNNIGTMDPTPGQSNNTTSITSTQNPSSISIWPNPSNNVIYRDKNFNENWKIVNLQGEMIGWWEKNYDKLDIEHLKSGIYLIYNENGLLISKIVKINSF</sequence>
<dbReference type="PROSITE" id="PS51841">
    <property type="entry name" value="LTD"/>
    <property type="match status" value="2"/>
</dbReference>
<dbReference type="AlphaFoldDB" id="A0A5C6VAU6"/>
<proteinExistence type="predicted"/>
<dbReference type="Pfam" id="PF18962">
    <property type="entry name" value="Por_Secre_tail"/>
    <property type="match status" value="1"/>
</dbReference>
<dbReference type="InterPro" id="IPR001322">
    <property type="entry name" value="Lamin_tail_dom"/>
</dbReference>
<evidence type="ECO:0000256" key="2">
    <source>
        <dbReference type="SAM" id="MobiDB-lite"/>
    </source>
</evidence>
<feature type="region of interest" description="Disordered" evidence="2">
    <location>
        <begin position="935"/>
        <end position="954"/>
    </location>
</feature>
<feature type="signal peptide" evidence="3">
    <location>
        <begin position="1"/>
        <end position="17"/>
    </location>
</feature>
<evidence type="ECO:0000313" key="6">
    <source>
        <dbReference type="Proteomes" id="UP000321168"/>
    </source>
</evidence>
<protein>
    <submittedName>
        <fullName evidence="5">T9SS type A sorting domain-containing protein</fullName>
    </submittedName>
</protein>
<comment type="caution">
    <text evidence="5">The sequence shown here is derived from an EMBL/GenBank/DDBJ whole genome shotgun (WGS) entry which is preliminary data.</text>
</comment>
<dbReference type="InterPro" id="IPR036415">
    <property type="entry name" value="Lamin_tail_dom_sf"/>
</dbReference>
<dbReference type="PANTHER" id="PTHR42834:SF1">
    <property type="entry name" value="ENDONUCLEASE_EXONUCLEASE_PHOSPHATASE FAMILY PROTEIN (AFU_ORTHOLOGUE AFUA_3G09210)"/>
    <property type="match status" value="1"/>
</dbReference>
<evidence type="ECO:0000259" key="4">
    <source>
        <dbReference type="PROSITE" id="PS51841"/>
    </source>
</evidence>
<dbReference type="EMBL" id="VORB01000004">
    <property type="protein sequence ID" value="TXC81496.1"/>
    <property type="molecule type" value="Genomic_DNA"/>
</dbReference>
<dbReference type="InterPro" id="IPR026444">
    <property type="entry name" value="Secre_tail"/>
</dbReference>
<dbReference type="Pfam" id="PF00932">
    <property type="entry name" value="LTD"/>
    <property type="match status" value="2"/>
</dbReference>
<evidence type="ECO:0000256" key="1">
    <source>
        <dbReference type="ARBA" id="ARBA00022729"/>
    </source>
</evidence>